<dbReference type="EMBL" id="JBEFKJ010000003">
    <property type="protein sequence ID" value="KAL2047238.1"/>
    <property type="molecule type" value="Genomic_DNA"/>
</dbReference>
<evidence type="ECO:0000313" key="3">
    <source>
        <dbReference type="Proteomes" id="UP001590950"/>
    </source>
</evidence>
<reference evidence="2 3" key="1">
    <citation type="submission" date="2024-09" db="EMBL/GenBank/DDBJ databases">
        <title>Rethinking Asexuality: The Enigmatic Case of Functional Sexual Genes in Lepraria (Stereocaulaceae).</title>
        <authorList>
            <person name="Doellman M."/>
            <person name="Sun Y."/>
            <person name="Barcenas-Pena A."/>
            <person name="Lumbsch H.T."/>
            <person name="Grewe F."/>
        </authorList>
    </citation>
    <scope>NUCLEOTIDE SEQUENCE [LARGE SCALE GENOMIC DNA]</scope>
    <source>
        <strain evidence="2 3">Mercado 3170</strain>
    </source>
</reference>
<organism evidence="2 3">
    <name type="scientific">Stereocaulon virgatum</name>
    <dbReference type="NCBI Taxonomy" id="373712"/>
    <lineage>
        <taxon>Eukaryota</taxon>
        <taxon>Fungi</taxon>
        <taxon>Dikarya</taxon>
        <taxon>Ascomycota</taxon>
        <taxon>Pezizomycotina</taxon>
        <taxon>Lecanoromycetes</taxon>
        <taxon>OSLEUM clade</taxon>
        <taxon>Lecanoromycetidae</taxon>
        <taxon>Lecanorales</taxon>
        <taxon>Lecanorineae</taxon>
        <taxon>Stereocaulaceae</taxon>
        <taxon>Stereocaulon</taxon>
    </lineage>
</organism>
<protein>
    <submittedName>
        <fullName evidence="2">Uncharacterized protein</fullName>
    </submittedName>
</protein>
<gene>
    <name evidence="2" type="ORF">N7G274_001257</name>
</gene>
<comment type="caution">
    <text evidence="2">The sequence shown here is derived from an EMBL/GenBank/DDBJ whole genome shotgun (WGS) entry which is preliminary data.</text>
</comment>
<evidence type="ECO:0000256" key="1">
    <source>
        <dbReference type="SAM" id="SignalP"/>
    </source>
</evidence>
<feature type="chain" id="PRO_5047365528" evidence="1">
    <location>
        <begin position="21"/>
        <end position="212"/>
    </location>
</feature>
<keyword evidence="3" id="KW-1185">Reference proteome</keyword>
<feature type="signal peptide" evidence="1">
    <location>
        <begin position="1"/>
        <end position="20"/>
    </location>
</feature>
<dbReference type="Proteomes" id="UP001590950">
    <property type="component" value="Unassembled WGS sequence"/>
</dbReference>
<evidence type="ECO:0000313" key="2">
    <source>
        <dbReference type="EMBL" id="KAL2047238.1"/>
    </source>
</evidence>
<proteinExistence type="predicted"/>
<sequence>MKLLSSLFPPLATLISVALAAQVQFTNGVAASAALPSTSPFLTEPVRTNTSDVGAAAIECVHNRNPFSMRYMVRRQCDGAIQQLPQDDTQGVFHTGGNEDPFRLPIERASENCKVKVELGYGYDEDDGSWAKIIPLALELSRKCAKQIPRMNSLLRSNRAGYVIAGDHAKIRVTILWFQLIAGDNATVTDVTDAYIGGALANTTAPDAVLAA</sequence>
<name>A0ABR4AQ40_9LECA</name>
<keyword evidence="1" id="KW-0732">Signal</keyword>
<accession>A0ABR4AQ40</accession>